<dbReference type="Gene3D" id="3.40.50.300">
    <property type="entry name" value="P-loop containing nucleotide triphosphate hydrolases"/>
    <property type="match status" value="1"/>
</dbReference>
<dbReference type="GO" id="GO:0055085">
    <property type="term" value="P:transmembrane transport"/>
    <property type="evidence" value="ECO:0007669"/>
    <property type="project" value="InterPro"/>
</dbReference>
<feature type="transmembrane region" description="Helical" evidence="11">
    <location>
        <begin position="57"/>
        <end position="78"/>
    </location>
</feature>
<dbReference type="SUPFAM" id="SSF52540">
    <property type="entry name" value="P-loop containing nucleoside triphosphate hydrolases"/>
    <property type="match status" value="1"/>
</dbReference>
<dbReference type="GO" id="GO:0016887">
    <property type="term" value="F:ATP hydrolysis activity"/>
    <property type="evidence" value="ECO:0007669"/>
    <property type="project" value="InterPro"/>
</dbReference>
<dbReference type="Pfam" id="PF00528">
    <property type="entry name" value="BPD_transp_1"/>
    <property type="match status" value="1"/>
</dbReference>
<dbReference type="Proteomes" id="UP000627369">
    <property type="component" value="Unassembled WGS sequence"/>
</dbReference>
<evidence type="ECO:0000256" key="4">
    <source>
        <dbReference type="ARBA" id="ARBA00022448"/>
    </source>
</evidence>
<evidence type="ECO:0000256" key="5">
    <source>
        <dbReference type="ARBA" id="ARBA00022475"/>
    </source>
</evidence>
<keyword evidence="6 11" id="KW-0812">Transmembrane</keyword>
<gene>
    <name evidence="15" type="ORF">GCM10017772_45320</name>
</gene>
<reference evidence="15" key="2">
    <citation type="submission" date="2020-09" db="EMBL/GenBank/DDBJ databases">
        <authorList>
            <person name="Sun Q."/>
            <person name="Zhou Y."/>
        </authorList>
    </citation>
    <scope>NUCLEOTIDE SEQUENCE</scope>
    <source>
        <strain evidence="15">CGMCC 4.7398</strain>
    </source>
</reference>
<feature type="transmembrane region" description="Helical" evidence="11">
    <location>
        <begin position="120"/>
        <end position="144"/>
    </location>
</feature>
<evidence type="ECO:0000259" key="13">
    <source>
        <dbReference type="PROSITE" id="PS50893"/>
    </source>
</evidence>
<keyword evidence="5" id="KW-1003">Cell membrane</keyword>
<comment type="similarity">
    <text evidence="3">Belongs to the ABC transporter superfamily.</text>
</comment>
<keyword evidence="4 11" id="KW-0813">Transport</keyword>
<dbReference type="InterPro" id="IPR003593">
    <property type="entry name" value="AAA+_ATPase"/>
</dbReference>
<dbReference type="EMBL" id="BNAS01000009">
    <property type="protein sequence ID" value="GHH79474.1"/>
    <property type="molecule type" value="Genomic_DNA"/>
</dbReference>
<evidence type="ECO:0000256" key="10">
    <source>
        <dbReference type="ARBA" id="ARBA00023136"/>
    </source>
</evidence>
<dbReference type="InterPro" id="IPR027417">
    <property type="entry name" value="P-loop_NTPase"/>
</dbReference>
<reference evidence="15" key="1">
    <citation type="journal article" date="2014" name="Int. J. Syst. Evol. Microbiol.">
        <title>Complete genome sequence of Corynebacterium casei LMG S-19264T (=DSM 44701T), isolated from a smear-ripened cheese.</title>
        <authorList>
            <consortium name="US DOE Joint Genome Institute (JGI-PGF)"/>
            <person name="Walter F."/>
            <person name="Albersmeier A."/>
            <person name="Kalinowski J."/>
            <person name="Ruckert C."/>
        </authorList>
    </citation>
    <scope>NUCLEOTIDE SEQUENCE</scope>
    <source>
        <strain evidence="15">CGMCC 4.7398</strain>
    </source>
</reference>
<evidence type="ECO:0000256" key="2">
    <source>
        <dbReference type="ARBA" id="ARBA00004202"/>
    </source>
</evidence>
<keyword evidence="16" id="KW-1185">Reference proteome</keyword>
<proteinExistence type="inferred from homology"/>
<dbReference type="InterPro" id="IPR035906">
    <property type="entry name" value="MetI-like_sf"/>
</dbReference>
<dbReference type="PROSITE" id="PS00211">
    <property type="entry name" value="ABC_TRANSPORTER_1"/>
    <property type="match status" value="1"/>
</dbReference>
<dbReference type="GO" id="GO:0015833">
    <property type="term" value="P:peptide transport"/>
    <property type="evidence" value="ECO:0007669"/>
    <property type="project" value="InterPro"/>
</dbReference>
<keyword evidence="8 15" id="KW-0067">ATP-binding</keyword>
<evidence type="ECO:0000256" key="9">
    <source>
        <dbReference type="ARBA" id="ARBA00022989"/>
    </source>
</evidence>
<evidence type="ECO:0000256" key="7">
    <source>
        <dbReference type="ARBA" id="ARBA00022741"/>
    </source>
</evidence>
<dbReference type="PANTHER" id="PTHR43297:SF2">
    <property type="entry name" value="DIPEPTIDE TRANSPORT ATP-BINDING PROTEIN DPPD"/>
    <property type="match status" value="1"/>
</dbReference>
<dbReference type="SMART" id="SM00382">
    <property type="entry name" value="AAA"/>
    <property type="match status" value="1"/>
</dbReference>
<protein>
    <submittedName>
        <fullName evidence="15">Peptide ABC transporter ATP-binding protein</fullName>
    </submittedName>
</protein>
<dbReference type="GO" id="GO:0005524">
    <property type="term" value="F:ATP binding"/>
    <property type="evidence" value="ECO:0007669"/>
    <property type="project" value="UniProtKB-KW"/>
</dbReference>
<evidence type="ECO:0000256" key="11">
    <source>
        <dbReference type="RuleBase" id="RU363032"/>
    </source>
</evidence>
<dbReference type="InterPro" id="IPR025966">
    <property type="entry name" value="OppC_N"/>
</dbReference>
<dbReference type="Pfam" id="PF12911">
    <property type="entry name" value="OppC_N"/>
    <property type="match status" value="1"/>
</dbReference>
<evidence type="ECO:0000256" key="1">
    <source>
        <dbReference type="ARBA" id="ARBA00004141"/>
    </source>
</evidence>
<keyword evidence="9 11" id="KW-1133">Transmembrane helix</keyword>
<feature type="transmembrane region" description="Helical" evidence="11">
    <location>
        <begin position="232"/>
        <end position="250"/>
    </location>
</feature>
<evidence type="ECO:0000259" key="14">
    <source>
        <dbReference type="PROSITE" id="PS50928"/>
    </source>
</evidence>
<feature type="domain" description="ABC transporter" evidence="13">
    <location>
        <begin position="363"/>
        <end position="611"/>
    </location>
</feature>
<dbReference type="InterPro" id="IPR003439">
    <property type="entry name" value="ABC_transporter-like_ATP-bd"/>
</dbReference>
<dbReference type="Pfam" id="PF08352">
    <property type="entry name" value="oligo_HPY"/>
    <property type="match status" value="1"/>
</dbReference>
<evidence type="ECO:0000313" key="16">
    <source>
        <dbReference type="Proteomes" id="UP000627369"/>
    </source>
</evidence>
<dbReference type="PROSITE" id="PS50928">
    <property type="entry name" value="ABC_TM1"/>
    <property type="match status" value="1"/>
</dbReference>
<evidence type="ECO:0000256" key="3">
    <source>
        <dbReference type="ARBA" id="ARBA00005417"/>
    </source>
</evidence>
<dbReference type="CDD" id="cd03257">
    <property type="entry name" value="ABC_NikE_OppD_transporters"/>
    <property type="match status" value="1"/>
</dbReference>
<dbReference type="Pfam" id="PF00005">
    <property type="entry name" value="ABC_tran"/>
    <property type="match status" value="1"/>
</dbReference>
<dbReference type="CDD" id="cd06261">
    <property type="entry name" value="TM_PBP2"/>
    <property type="match status" value="1"/>
</dbReference>
<name>A0A919G807_9MICO</name>
<dbReference type="GO" id="GO:0005886">
    <property type="term" value="C:plasma membrane"/>
    <property type="evidence" value="ECO:0007669"/>
    <property type="project" value="UniProtKB-SubCell"/>
</dbReference>
<dbReference type="InterPro" id="IPR000515">
    <property type="entry name" value="MetI-like"/>
</dbReference>
<dbReference type="InterPro" id="IPR050388">
    <property type="entry name" value="ABC_Ni/Peptide_Import"/>
</dbReference>
<dbReference type="Gene3D" id="1.10.3720.10">
    <property type="entry name" value="MetI-like"/>
    <property type="match status" value="1"/>
</dbReference>
<comment type="subcellular location">
    <subcellularLocation>
        <location evidence="11">Cell membrane</location>
        <topology evidence="11">Multi-pass membrane protein</topology>
    </subcellularLocation>
    <subcellularLocation>
        <location evidence="2">Cell membrane</location>
        <topology evidence="2">Peripheral membrane protein</topology>
    </subcellularLocation>
    <subcellularLocation>
        <location evidence="1">Membrane</location>
        <topology evidence="1">Multi-pass membrane protein</topology>
    </subcellularLocation>
</comment>
<dbReference type="PANTHER" id="PTHR43297">
    <property type="entry name" value="OLIGOPEPTIDE TRANSPORT ATP-BINDING PROTEIN APPD"/>
    <property type="match status" value="1"/>
</dbReference>
<feature type="region of interest" description="Disordered" evidence="12">
    <location>
        <begin position="1"/>
        <end position="46"/>
    </location>
</feature>
<evidence type="ECO:0000256" key="12">
    <source>
        <dbReference type="SAM" id="MobiDB-lite"/>
    </source>
</evidence>
<evidence type="ECO:0000256" key="6">
    <source>
        <dbReference type="ARBA" id="ARBA00022692"/>
    </source>
</evidence>
<dbReference type="PROSITE" id="PS50893">
    <property type="entry name" value="ABC_TRANSPORTER_2"/>
    <property type="match status" value="1"/>
</dbReference>
<feature type="domain" description="ABC transmembrane type-1" evidence="14">
    <location>
        <begin position="116"/>
        <end position="307"/>
    </location>
</feature>
<evidence type="ECO:0000313" key="15">
    <source>
        <dbReference type="EMBL" id="GHH79474.1"/>
    </source>
</evidence>
<dbReference type="AlphaFoldDB" id="A0A919G807"/>
<keyword evidence="7" id="KW-0547">Nucleotide-binding</keyword>
<feature type="transmembrane region" description="Helical" evidence="11">
    <location>
        <begin position="180"/>
        <end position="198"/>
    </location>
</feature>
<comment type="caution">
    <text evidence="15">The sequence shown here is derived from an EMBL/GenBank/DDBJ whole genome shotgun (WGS) entry which is preliminary data.</text>
</comment>
<dbReference type="FunFam" id="3.40.50.300:FF:000016">
    <property type="entry name" value="Oligopeptide ABC transporter ATP-binding component"/>
    <property type="match status" value="1"/>
</dbReference>
<dbReference type="InterPro" id="IPR017871">
    <property type="entry name" value="ABC_transporter-like_CS"/>
</dbReference>
<feature type="transmembrane region" description="Helical" evidence="11">
    <location>
        <begin position="151"/>
        <end position="174"/>
    </location>
</feature>
<evidence type="ECO:0000256" key="8">
    <source>
        <dbReference type="ARBA" id="ARBA00022840"/>
    </source>
</evidence>
<keyword evidence="10 11" id="KW-0472">Membrane</keyword>
<feature type="compositionally biased region" description="Low complexity" evidence="12">
    <location>
        <begin position="1"/>
        <end position="19"/>
    </location>
</feature>
<dbReference type="InterPro" id="IPR013563">
    <property type="entry name" value="Oligopep_ABC_C"/>
</dbReference>
<accession>A0A919G807</accession>
<organism evidence="15 16">
    <name type="scientific">Promicromonospora soli</name>
    <dbReference type="NCBI Taxonomy" id="2035533"/>
    <lineage>
        <taxon>Bacteria</taxon>
        <taxon>Bacillati</taxon>
        <taxon>Actinomycetota</taxon>
        <taxon>Actinomycetes</taxon>
        <taxon>Micrococcales</taxon>
        <taxon>Promicromonosporaceae</taxon>
        <taxon>Promicromonospora</taxon>
    </lineage>
</organism>
<feature type="region of interest" description="Disordered" evidence="12">
    <location>
        <begin position="650"/>
        <end position="669"/>
    </location>
</feature>
<feature type="transmembrane region" description="Helical" evidence="11">
    <location>
        <begin position="286"/>
        <end position="310"/>
    </location>
</feature>
<comment type="similarity">
    <text evidence="11">Belongs to the binding-protein-dependent transport system permease family.</text>
</comment>
<sequence length="669" mass="70785">MSVTESTSASLGAAPGAGSRPKVPRDLTPDAPAPARPSGRPTPRRGFLRSLLRNRKATLGVGILLLFGALALLAPLLVPGDPTVITGSGSQAPSAAHLLGTTAKGQDVLALTLWGARSSLAVGFLVGLAATLVGVTVGLAAAYFGKVTDDVLSLVTNVFLLLPGLPLLVVLAAFLPPGAGTVVVVLIVTGWAGAARVLRSLALSIRAKDFVAAATVTGEGSGWIMFREILPNMASIVMSTFLGVVIFGIGSQAGLEFLGLGDVSVVSWGTNLYWASNDGALMVGAWWAFLPSGLCIALVAFALSLLNYAVDEVTNPRLRVPRRRRAGVHAPGGGTVVSGVADAATSNATSPASATGHSPTPVLEVRDLTVEYRGENRTVVGADRVSFTIGEGEVFGLAGESGCGKSTVAHAIMRLLRAPAVITDGSVRFCGRDVLAMPDDELRSFRWRDVAMVFQSAMNSLNPVMTIGDQIADVYTTHERVSRSEALRRAGDLLELVKIERSRLRAYPHQLSGGMRQRVVIAMAVALRPRLLIMDEPTTALDVVVQQEIMAQIADLRRELGFAVLFITHDMSLMIELSDRMAVMYGGRFVESAPAATILAEPRHPYTRALMNAFPPLTGPRTELRGLADGVRFTDIGDLVEVVGGHWVAPHDEPDDDRHDQLRDEEASE</sequence>
<dbReference type="SUPFAM" id="SSF161098">
    <property type="entry name" value="MetI-like"/>
    <property type="match status" value="1"/>
</dbReference>